<sequence length="298" mass="32077">MILYLSKTGNQVPGDLVLDTIQRSDLAPVPRTLEFTVQLRGDLESKLSAGASVWAGREHLEYSIVKRERSAPTGVIQGETPVQAIKYTAFLASCKSLAEPTARAVIGHNESLASLYLACGARVAIGNDFNVTRFASLVGDVPSVAIALALQEEGAALVMREGKLSIERLNVLMAQKPVHTIGQGDSSAALNSELLERHEIAMGFSIAPDGSIVKGNYGTSRRTRFIPRQDARTLQNLSKVLVTRRVIDSSPAPHVRAGDIITIGGVSQLVITAAHRDRQRNGGMQDNVSRFWVGDLSV</sequence>
<name>A0A9X8MH18_9PSED</name>
<reference evidence="1 2" key="1">
    <citation type="submission" date="2016-10" db="EMBL/GenBank/DDBJ databases">
        <authorList>
            <person name="Varghese N."/>
            <person name="Submissions S."/>
        </authorList>
    </citation>
    <scope>NUCLEOTIDE SEQUENCE [LARGE SCALE GENOMIC DNA]</scope>
    <source>
        <strain evidence="1 2">LMG 21974</strain>
    </source>
</reference>
<evidence type="ECO:0000313" key="1">
    <source>
        <dbReference type="EMBL" id="SER35742.1"/>
    </source>
</evidence>
<accession>A0A9X8MH18</accession>
<evidence type="ECO:0000313" key="2">
    <source>
        <dbReference type="Proteomes" id="UP000183210"/>
    </source>
</evidence>
<dbReference type="EMBL" id="FOEV01000018">
    <property type="protein sequence ID" value="SER35742.1"/>
    <property type="molecule type" value="Genomic_DNA"/>
</dbReference>
<gene>
    <name evidence="1" type="ORF">SAMN05216409_11823</name>
</gene>
<protein>
    <submittedName>
        <fullName evidence="1">Uncharacterized protein</fullName>
    </submittedName>
</protein>
<comment type="caution">
    <text evidence="1">The sequence shown here is derived from an EMBL/GenBank/DDBJ whole genome shotgun (WGS) entry which is preliminary data.</text>
</comment>
<organism evidence="1 2">
    <name type="scientific">Pseudomonas lutea</name>
    <dbReference type="NCBI Taxonomy" id="243924"/>
    <lineage>
        <taxon>Bacteria</taxon>
        <taxon>Pseudomonadati</taxon>
        <taxon>Pseudomonadota</taxon>
        <taxon>Gammaproteobacteria</taxon>
        <taxon>Pseudomonadales</taxon>
        <taxon>Pseudomonadaceae</taxon>
        <taxon>Pseudomonas</taxon>
    </lineage>
</organism>
<dbReference type="AlphaFoldDB" id="A0A9X8MH18"/>
<dbReference type="GeneID" id="300268700"/>
<dbReference type="Proteomes" id="UP000183210">
    <property type="component" value="Unassembled WGS sequence"/>
</dbReference>
<proteinExistence type="predicted"/>
<dbReference type="RefSeq" id="WP_074829559.1">
    <property type="nucleotide sequence ID" value="NZ_FOEV01000018.1"/>
</dbReference>